<organism evidence="1 2">
    <name type="scientific">Datura stramonium</name>
    <name type="common">Jimsonweed</name>
    <name type="synonym">Common thornapple</name>
    <dbReference type="NCBI Taxonomy" id="4076"/>
    <lineage>
        <taxon>Eukaryota</taxon>
        <taxon>Viridiplantae</taxon>
        <taxon>Streptophyta</taxon>
        <taxon>Embryophyta</taxon>
        <taxon>Tracheophyta</taxon>
        <taxon>Spermatophyta</taxon>
        <taxon>Magnoliopsida</taxon>
        <taxon>eudicotyledons</taxon>
        <taxon>Gunneridae</taxon>
        <taxon>Pentapetalae</taxon>
        <taxon>asterids</taxon>
        <taxon>lamiids</taxon>
        <taxon>Solanales</taxon>
        <taxon>Solanaceae</taxon>
        <taxon>Solanoideae</taxon>
        <taxon>Datureae</taxon>
        <taxon>Datura</taxon>
    </lineage>
</organism>
<evidence type="ECO:0000313" key="1">
    <source>
        <dbReference type="EMBL" id="MCD7449528.1"/>
    </source>
</evidence>
<proteinExistence type="predicted"/>
<comment type="caution">
    <text evidence="1">The sequence shown here is derived from an EMBL/GenBank/DDBJ whole genome shotgun (WGS) entry which is preliminary data.</text>
</comment>
<keyword evidence="2" id="KW-1185">Reference proteome</keyword>
<sequence>MEEINHRINQPQSLMIQKEEVSFKSIKDPITTLHLIQMIRLKKNPLGYPLMSGKTRSKELILLRESLNTKTEDKFP</sequence>
<protein>
    <submittedName>
        <fullName evidence="1">Uncharacterized protein</fullName>
    </submittedName>
</protein>
<accession>A0ABS8RS71</accession>
<name>A0ABS8RS71_DATST</name>
<evidence type="ECO:0000313" key="2">
    <source>
        <dbReference type="Proteomes" id="UP000823775"/>
    </source>
</evidence>
<dbReference type="Proteomes" id="UP000823775">
    <property type="component" value="Unassembled WGS sequence"/>
</dbReference>
<dbReference type="EMBL" id="JACEIK010000101">
    <property type="protein sequence ID" value="MCD7449528.1"/>
    <property type="molecule type" value="Genomic_DNA"/>
</dbReference>
<feature type="non-terminal residue" evidence="1">
    <location>
        <position position="76"/>
    </location>
</feature>
<reference evidence="1 2" key="1">
    <citation type="journal article" date="2021" name="BMC Genomics">
        <title>Datura genome reveals duplications of psychoactive alkaloid biosynthetic genes and high mutation rate following tissue culture.</title>
        <authorList>
            <person name="Rajewski A."/>
            <person name="Carter-House D."/>
            <person name="Stajich J."/>
            <person name="Litt A."/>
        </authorList>
    </citation>
    <scope>NUCLEOTIDE SEQUENCE [LARGE SCALE GENOMIC DNA]</scope>
    <source>
        <strain evidence="1">AR-01</strain>
    </source>
</reference>
<gene>
    <name evidence="1" type="ORF">HAX54_000368</name>
</gene>